<comment type="caution">
    <text evidence="3">The sequence shown here is derived from an EMBL/GenBank/DDBJ whole genome shotgun (WGS) entry which is preliminary data.</text>
</comment>
<evidence type="ECO:0000256" key="1">
    <source>
        <dbReference type="SAM" id="MobiDB-lite"/>
    </source>
</evidence>
<name>A0A5N5WFD4_STRMB</name>
<gene>
    <name evidence="3" type="ORF">FRZ00_01770</name>
</gene>
<proteinExistence type="predicted"/>
<dbReference type="OrthoDB" id="4334774at2"/>
<evidence type="ECO:0000256" key="2">
    <source>
        <dbReference type="SAM" id="SignalP"/>
    </source>
</evidence>
<feature type="chain" id="PRO_5039388552" description="Secreted protein" evidence="2">
    <location>
        <begin position="26"/>
        <end position="193"/>
    </location>
</feature>
<evidence type="ECO:0008006" key="5">
    <source>
        <dbReference type="Google" id="ProtNLM"/>
    </source>
</evidence>
<dbReference type="RefSeq" id="WP_152262242.1">
    <property type="nucleotide sequence ID" value="NZ_VOKX01000003.1"/>
</dbReference>
<organism evidence="3 4">
    <name type="scientific">Streptomyces mobaraensis</name>
    <name type="common">Streptoverticillium mobaraense</name>
    <dbReference type="NCBI Taxonomy" id="35621"/>
    <lineage>
        <taxon>Bacteria</taxon>
        <taxon>Bacillati</taxon>
        <taxon>Actinomycetota</taxon>
        <taxon>Actinomycetes</taxon>
        <taxon>Kitasatosporales</taxon>
        <taxon>Streptomycetaceae</taxon>
        <taxon>Streptomyces</taxon>
    </lineage>
</organism>
<reference evidence="3 4" key="1">
    <citation type="journal article" date="2019" name="Microb. Cell Fact.">
        <title>Exploring novel herbicidin analogues by transcriptional regulator overexpression and MS/MS molecular networking.</title>
        <authorList>
            <person name="Shi Y."/>
            <person name="Gu R."/>
            <person name="Li Y."/>
            <person name="Wang X."/>
            <person name="Ren W."/>
            <person name="Li X."/>
            <person name="Wang L."/>
            <person name="Xie Y."/>
            <person name="Hong B."/>
        </authorList>
    </citation>
    <scope>NUCLEOTIDE SEQUENCE [LARGE SCALE GENOMIC DNA]</scope>
    <source>
        <strain evidence="3 4">US-43</strain>
    </source>
</reference>
<dbReference type="Proteomes" id="UP000327000">
    <property type="component" value="Unassembled WGS sequence"/>
</dbReference>
<evidence type="ECO:0000313" key="4">
    <source>
        <dbReference type="Proteomes" id="UP000327000"/>
    </source>
</evidence>
<evidence type="ECO:0000313" key="3">
    <source>
        <dbReference type="EMBL" id="KAB7852533.1"/>
    </source>
</evidence>
<feature type="region of interest" description="Disordered" evidence="1">
    <location>
        <begin position="32"/>
        <end position="71"/>
    </location>
</feature>
<sequence length="193" mass="20151">MSTGRRNPRAVLPVSLAIAAVLVLSGCGGNGDGGGDERNASSRPTAADTGEPEPESQAKSSSSRPLGEMRNGDGIVVTITSAAREDGGFVTVQGTVTNRGTKMFNALEWRSKETDVRSQSAVSGATLVDTKGKKRYLVLRDTDGQCLCSTGLTGIKPQESRPLFAQFPAPPADVSQVDFQIPTMPTVRIALSG</sequence>
<keyword evidence="2" id="KW-0732">Signal</keyword>
<dbReference type="AlphaFoldDB" id="A0A5N5WFD4"/>
<keyword evidence="4" id="KW-1185">Reference proteome</keyword>
<accession>A0A5N5WFD4</accession>
<dbReference type="PROSITE" id="PS51257">
    <property type="entry name" value="PROKAR_LIPOPROTEIN"/>
    <property type="match status" value="1"/>
</dbReference>
<dbReference type="EMBL" id="VOKX01000003">
    <property type="protein sequence ID" value="KAB7852533.1"/>
    <property type="molecule type" value="Genomic_DNA"/>
</dbReference>
<protein>
    <recommendedName>
        <fullName evidence="5">Secreted protein</fullName>
    </recommendedName>
</protein>
<feature type="signal peptide" evidence="2">
    <location>
        <begin position="1"/>
        <end position="25"/>
    </location>
</feature>